<evidence type="ECO:0000313" key="1">
    <source>
        <dbReference type="EMBL" id="QJA59820.1"/>
    </source>
</evidence>
<dbReference type="AlphaFoldDB" id="A0A6M3IQJ7"/>
<name>A0A6M3IQJ7_9ZZZZ</name>
<accession>A0A6M3IQJ7</accession>
<dbReference type="EMBL" id="MT142390">
    <property type="protein sequence ID" value="QJA79653.1"/>
    <property type="molecule type" value="Genomic_DNA"/>
</dbReference>
<protein>
    <submittedName>
        <fullName evidence="1">Uncharacterized protein</fullName>
    </submittedName>
</protein>
<dbReference type="EMBL" id="MT141386">
    <property type="protein sequence ID" value="QJA59820.1"/>
    <property type="molecule type" value="Genomic_DNA"/>
</dbReference>
<evidence type="ECO:0000313" key="2">
    <source>
        <dbReference type="EMBL" id="QJA79653.1"/>
    </source>
</evidence>
<organism evidence="1">
    <name type="scientific">viral metagenome</name>
    <dbReference type="NCBI Taxonomy" id="1070528"/>
    <lineage>
        <taxon>unclassified sequences</taxon>
        <taxon>metagenomes</taxon>
        <taxon>organismal metagenomes</taxon>
    </lineage>
</organism>
<gene>
    <name evidence="2" type="ORF">MM415A00845_0002</name>
    <name evidence="1" type="ORF">MM415B01226_0004</name>
</gene>
<reference evidence="1" key="1">
    <citation type="submission" date="2020-03" db="EMBL/GenBank/DDBJ databases">
        <title>The deep terrestrial virosphere.</title>
        <authorList>
            <person name="Holmfeldt K."/>
            <person name="Nilsson E."/>
            <person name="Simone D."/>
            <person name="Lopez-Fernandez M."/>
            <person name="Wu X."/>
            <person name="de Brujin I."/>
            <person name="Lundin D."/>
            <person name="Andersson A."/>
            <person name="Bertilsson S."/>
            <person name="Dopson M."/>
        </authorList>
    </citation>
    <scope>NUCLEOTIDE SEQUENCE</scope>
    <source>
        <strain evidence="2">MM415A00845</strain>
        <strain evidence="1">MM415B01226</strain>
    </source>
</reference>
<sequence length="66" mass="7407">MLNKKTVSPVYARYVGGIVHETASWWAIGNKDGLPYAGPCSSLRQLYSEMAYLNRSIRAGLYIDRP</sequence>
<proteinExistence type="predicted"/>